<dbReference type="AlphaFoldDB" id="A0A915YGF4"/>
<keyword evidence="1" id="KW-0812">Transmembrane</keyword>
<proteinExistence type="predicted"/>
<dbReference type="EMBL" id="AP026867">
    <property type="protein sequence ID" value="BDS12570.1"/>
    <property type="molecule type" value="Genomic_DNA"/>
</dbReference>
<evidence type="ECO:0000313" key="3">
    <source>
        <dbReference type="Proteomes" id="UP001060919"/>
    </source>
</evidence>
<dbReference type="RefSeq" id="WP_264787933.1">
    <property type="nucleotide sequence ID" value="NZ_AP026867.1"/>
</dbReference>
<reference evidence="2" key="1">
    <citation type="submission" date="2022-09" db="EMBL/GenBank/DDBJ databases">
        <title>Aureispira anguillicida sp. nov., isolated from Leptocephalus of Japanese eel Anguilla japonica.</title>
        <authorList>
            <person name="Yuasa K."/>
            <person name="Mekata T."/>
            <person name="Ikunari K."/>
        </authorList>
    </citation>
    <scope>NUCLEOTIDE SEQUENCE</scope>
    <source>
        <strain evidence="2">EL160426</strain>
    </source>
</reference>
<accession>A0A915YGF4</accession>
<organism evidence="2 3">
    <name type="scientific">Aureispira anguillae</name>
    <dbReference type="NCBI Taxonomy" id="2864201"/>
    <lineage>
        <taxon>Bacteria</taxon>
        <taxon>Pseudomonadati</taxon>
        <taxon>Bacteroidota</taxon>
        <taxon>Saprospiria</taxon>
        <taxon>Saprospirales</taxon>
        <taxon>Saprospiraceae</taxon>
        <taxon>Aureispira</taxon>
    </lineage>
</organism>
<keyword evidence="1" id="KW-0472">Membrane</keyword>
<protein>
    <submittedName>
        <fullName evidence="2">Uncharacterized protein</fullName>
    </submittedName>
</protein>
<sequence>MDREIHILDAPSFLDGIPAFVLGFGGAFLIVLLFIAFHKYKIGYGASLGLALFIYACSIGTGIGLTGPLEDRTAAFVAGFWSPTIYSLMITVLVRIFYKGPKKESSNYDHLIGS</sequence>
<gene>
    <name evidence="2" type="ORF">AsAng_0032930</name>
</gene>
<name>A0A915YGF4_9BACT</name>
<dbReference type="KEGG" id="aup:AsAng_0032930"/>
<feature type="transmembrane region" description="Helical" evidence="1">
    <location>
        <begin position="17"/>
        <end position="37"/>
    </location>
</feature>
<feature type="transmembrane region" description="Helical" evidence="1">
    <location>
        <begin position="75"/>
        <end position="98"/>
    </location>
</feature>
<keyword evidence="1" id="KW-1133">Transmembrane helix</keyword>
<evidence type="ECO:0000313" key="2">
    <source>
        <dbReference type="EMBL" id="BDS12570.1"/>
    </source>
</evidence>
<evidence type="ECO:0000256" key="1">
    <source>
        <dbReference type="SAM" id="Phobius"/>
    </source>
</evidence>
<dbReference type="Proteomes" id="UP001060919">
    <property type="component" value="Chromosome"/>
</dbReference>
<feature type="transmembrane region" description="Helical" evidence="1">
    <location>
        <begin position="44"/>
        <end position="63"/>
    </location>
</feature>
<keyword evidence="3" id="KW-1185">Reference proteome</keyword>